<gene>
    <name evidence="1" type="ORF">F4820DRAFT_468331</name>
</gene>
<dbReference type="Proteomes" id="UP001497700">
    <property type="component" value="Unassembled WGS sequence"/>
</dbReference>
<protein>
    <submittedName>
        <fullName evidence="1">G-protein alpha subunit-domain-containing protein</fullName>
    </submittedName>
</protein>
<dbReference type="EMBL" id="MU393451">
    <property type="protein sequence ID" value="KAI4867127.1"/>
    <property type="molecule type" value="Genomic_DNA"/>
</dbReference>
<reference evidence="1 2" key="1">
    <citation type="journal article" date="2022" name="New Phytol.">
        <title>Ecological generalism drives hyperdiversity of secondary metabolite gene clusters in xylarialean endophytes.</title>
        <authorList>
            <person name="Franco M.E.E."/>
            <person name="Wisecaver J.H."/>
            <person name="Arnold A.E."/>
            <person name="Ju Y.M."/>
            <person name="Slot J.C."/>
            <person name="Ahrendt S."/>
            <person name="Moore L.P."/>
            <person name="Eastman K.E."/>
            <person name="Scott K."/>
            <person name="Konkel Z."/>
            <person name="Mondo S.J."/>
            <person name="Kuo A."/>
            <person name="Hayes R.D."/>
            <person name="Haridas S."/>
            <person name="Andreopoulos B."/>
            <person name="Riley R."/>
            <person name="LaButti K."/>
            <person name="Pangilinan J."/>
            <person name="Lipzen A."/>
            <person name="Amirebrahimi M."/>
            <person name="Yan J."/>
            <person name="Adam C."/>
            <person name="Keymanesh K."/>
            <person name="Ng V."/>
            <person name="Louie K."/>
            <person name="Northen T."/>
            <person name="Drula E."/>
            <person name="Henrissat B."/>
            <person name="Hsieh H.M."/>
            <person name="Youens-Clark K."/>
            <person name="Lutzoni F."/>
            <person name="Miadlikowska J."/>
            <person name="Eastwood D.C."/>
            <person name="Hamelin R.C."/>
            <person name="Grigoriev I.V."/>
            <person name="U'Ren J.M."/>
        </authorList>
    </citation>
    <scope>NUCLEOTIDE SEQUENCE [LARGE SCALE GENOMIC DNA]</scope>
    <source>
        <strain evidence="1 2">CBS 119005</strain>
    </source>
</reference>
<name>A0ACB9Z5Y8_9PEZI</name>
<organism evidence="1 2">
    <name type="scientific">Hypoxylon rubiginosum</name>
    <dbReference type="NCBI Taxonomy" id="110542"/>
    <lineage>
        <taxon>Eukaryota</taxon>
        <taxon>Fungi</taxon>
        <taxon>Dikarya</taxon>
        <taxon>Ascomycota</taxon>
        <taxon>Pezizomycotina</taxon>
        <taxon>Sordariomycetes</taxon>
        <taxon>Xylariomycetidae</taxon>
        <taxon>Xylariales</taxon>
        <taxon>Hypoxylaceae</taxon>
        <taxon>Hypoxylon</taxon>
    </lineage>
</organism>
<evidence type="ECO:0000313" key="2">
    <source>
        <dbReference type="Proteomes" id="UP001497700"/>
    </source>
</evidence>
<accession>A0ACB9Z5Y8</accession>
<keyword evidence="2" id="KW-1185">Reference proteome</keyword>
<proteinExistence type="predicted"/>
<evidence type="ECO:0000313" key="1">
    <source>
        <dbReference type="EMBL" id="KAI4867127.1"/>
    </source>
</evidence>
<sequence length="683" mass="76859">MDPLTMFQVVGTALSVGDIVVRCIASLSSLKSKYHNAPIIVSAMIGQLYMVQSALDQLSVLKSPELRRTPRYKELASQVHHALDSFGPLMKALEEVLDRLDKDAPLEMTTKSRITFLWSEKDMNNFSMFLDRQVNAFNLLLQAIQCQTLAQQREVMDREESQSILQLARDYSSSIVGLDDTSSFISEDTSGISTRFAFDPIILRSRLYQQAERSHLRQAIRAGKSPEPNMTLPNGRYNEKATEENSPVELSGELSLHIAELNQNHGTSQEAQLGPTNDQFSQGPSSPATALSSESSGFGQFARRSKSITSIRLNSWWKSFQRRESDISIHQLDGRDPRRVLILGIPESGKSTLHRALSLIGQPNLFAEKRDMYSHTIWRQAIESVRSILEAMERLGIPLKIRVGGHEVEKAFAEIHQYGAKEATFDSPSKELVDVICSLWADDGFQSAYKRRNEYQLNDNAAYFIKSIDRIATPEYVPPDEEILRTKQETAEFTDTTLEHMGSRYAIIDSPGAGAQQNGCERISEHTSTILFTIDPTAYSRVLPGDEPVDRMQEQLSLFESTVNDRRFLQTEFIVVLTKMDLLEDYLRDNDANKCFGAYSGLDVVDTYAHYLEGRLLGLISSDEVRERTRVVRSNLVDVGRRNPALDIIAALQSFAGSYSEKRRFAANAFLDFMSSDSGLRMV</sequence>
<comment type="caution">
    <text evidence="1">The sequence shown here is derived from an EMBL/GenBank/DDBJ whole genome shotgun (WGS) entry which is preliminary data.</text>
</comment>